<dbReference type="Pfam" id="PF00126">
    <property type="entry name" value="HTH_1"/>
    <property type="match status" value="1"/>
</dbReference>
<reference evidence="6 7" key="1">
    <citation type="submission" date="2016-04" db="EMBL/GenBank/DDBJ databases">
        <authorList>
            <consortium name="Pathogen Informatics"/>
        </authorList>
    </citation>
    <scope>NUCLEOTIDE SEQUENCE [LARGE SCALE GENOMIC DNA]</scope>
    <source>
        <strain evidence="6 7">H044680328</strain>
    </source>
</reference>
<feature type="domain" description="HTH lysR-type" evidence="5">
    <location>
        <begin position="8"/>
        <end position="65"/>
    </location>
</feature>
<evidence type="ECO:0000313" key="7">
    <source>
        <dbReference type="Proteomes" id="UP000076825"/>
    </source>
</evidence>
<dbReference type="SUPFAM" id="SSF46785">
    <property type="entry name" value="Winged helix' DNA-binding domain"/>
    <property type="match status" value="1"/>
</dbReference>
<dbReference type="PANTHER" id="PTHR30537">
    <property type="entry name" value="HTH-TYPE TRANSCRIPTIONAL REGULATOR"/>
    <property type="match status" value="1"/>
</dbReference>
<evidence type="ECO:0000256" key="1">
    <source>
        <dbReference type="ARBA" id="ARBA00009437"/>
    </source>
</evidence>
<keyword evidence="7" id="KW-1185">Reference proteome</keyword>
<dbReference type="eggNOG" id="COG0583">
    <property type="taxonomic scope" value="Bacteria"/>
</dbReference>
<dbReference type="Gene3D" id="1.10.10.10">
    <property type="entry name" value="Winged helix-like DNA-binding domain superfamily/Winged helix DNA-binding domain"/>
    <property type="match status" value="1"/>
</dbReference>
<name>A0A157PZ24_9BORD</name>
<dbReference type="OrthoDB" id="8928056at2"/>
<dbReference type="GO" id="GO:0006351">
    <property type="term" value="P:DNA-templated transcription"/>
    <property type="evidence" value="ECO:0007669"/>
    <property type="project" value="TreeGrafter"/>
</dbReference>
<dbReference type="GeneID" id="56589854"/>
<dbReference type="InterPro" id="IPR036388">
    <property type="entry name" value="WH-like_DNA-bd_sf"/>
</dbReference>
<dbReference type="SUPFAM" id="SSF53850">
    <property type="entry name" value="Periplasmic binding protein-like II"/>
    <property type="match status" value="1"/>
</dbReference>
<dbReference type="InterPro" id="IPR058163">
    <property type="entry name" value="LysR-type_TF_proteobact-type"/>
</dbReference>
<dbReference type="PATRIC" id="fig|123899.6.peg.2881"/>
<dbReference type="CDD" id="cd08422">
    <property type="entry name" value="PBP2_CrgA_like"/>
    <property type="match status" value="1"/>
</dbReference>
<comment type="similarity">
    <text evidence="1">Belongs to the LysR transcriptional regulatory family.</text>
</comment>
<dbReference type="KEGG" id="btrm:SAMEA390648702893"/>
<keyword evidence="4" id="KW-0804">Transcription</keyword>
<organism evidence="6 7">
    <name type="scientific">Bordetella trematum</name>
    <dbReference type="NCBI Taxonomy" id="123899"/>
    <lineage>
        <taxon>Bacteria</taxon>
        <taxon>Pseudomonadati</taxon>
        <taxon>Pseudomonadota</taxon>
        <taxon>Betaproteobacteria</taxon>
        <taxon>Burkholderiales</taxon>
        <taxon>Alcaligenaceae</taxon>
        <taxon>Bordetella</taxon>
    </lineage>
</organism>
<evidence type="ECO:0000256" key="2">
    <source>
        <dbReference type="ARBA" id="ARBA00023015"/>
    </source>
</evidence>
<dbReference type="EMBL" id="LT546645">
    <property type="protein sequence ID" value="SAI71733.1"/>
    <property type="molecule type" value="Genomic_DNA"/>
</dbReference>
<dbReference type="InterPro" id="IPR005119">
    <property type="entry name" value="LysR_subst-bd"/>
</dbReference>
<dbReference type="InterPro" id="IPR000847">
    <property type="entry name" value="LysR_HTH_N"/>
</dbReference>
<dbReference type="STRING" id="123899.SAMEA3906487_02893"/>
<gene>
    <name evidence="6" type="primary">dmlR_10</name>
    <name evidence="6" type="ORF">SAMEA3906487_02893</name>
</gene>
<dbReference type="PANTHER" id="PTHR30537:SF5">
    <property type="entry name" value="HTH-TYPE TRANSCRIPTIONAL ACTIVATOR TTDR-RELATED"/>
    <property type="match status" value="1"/>
</dbReference>
<dbReference type="Gene3D" id="3.40.190.290">
    <property type="match status" value="1"/>
</dbReference>
<dbReference type="Proteomes" id="UP000076825">
    <property type="component" value="Chromosome 1"/>
</dbReference>
<evidence type="ECO:0000313" key="6">
    <source>
        <dbReference type="EMBL" id="SAI71733.1"/>
    </source>
</evidence>
<dbReference type="RefSeq" id="WP_063492124.1">
    <property type="nucleotide sequence ID" value="NZ_CP016340.1"/>
</dbReference>
<sequence>MRKEKVEELWGHLHRLTVLHQQGSFSKAAARLGISKASMSQHITDLERAAGVALVRRSTRSASLTDAGRQLVESMRGAFEQIAAGYADVRDLAGEPRGHLRVTAPVAFARQQLVPRLAGFLRQYPQIRLELDMSDRLRPLAEEGFDIAVRHTAAPPETHVAWTLSATRSLLVASPAYLSAAGMPQTPQALCTHACLHYPRRQGQATWTFVAADAAATSAPHGDPVTVAVSGPLAVNNSEALRDAALDGMGIALVPDFSAQAALDDGRLIEVLPQWRAAGVFGEWLYAIRPYSAHASRVSQVFVDFLRTAFADGFASKTARRE</sequence>
<protein>
    <submittedName>
        <fullName evidence="6">LysR family transcriptional regulator</fullName>
    </submittedName>
</protein>
<keyword evidence="2" id="KW-0805">Transcription regulation</keyword>
<evidence type="ECO:0000256" key="3">
    <source>
        <dbReference type="ARBA" id="ARBA00023125"/>
    </source>
</evidence>
<evidence type="ECO:0000259" key="5">
    <source>
        <dbReference type="PROSITE" id="PS50931"/>
    </source>
</evidence>
<accession>A0A157PZ24</accession>
<evidence type="ECO:0000256" key="4">
    <source>
        <dbReference type="ARBA" id="ARBA00023163"/>
    </source>
</evidence>
<dbReference type="InterPro" id="IPR036390">
    <property type="entry name" value="WH_DNA-bd_sf"/>
</dbReference>
<dbReference type="Pfam" id="PF03466">
    <property type="entry name" value="LysR_substrate"/>
    <property type="match status" value="1"/>
</dbReference>
<dbReference type="GO" id="GO:0003700">
    <property type="term" value="F:DNA-binding transcription factor activity"/>
    <property type="evidence" value="ECO:0007669"/>
    <property type="project" value="InterPro"/>
</dbReference>
<keyword evidence="3" id="KW-0238">DNA-binding</keyword>
<proteinExistence type="inferred from homology"/>
<dbReference type="GO" id="GO:0043565">
    <property type="term" value="F:sequence-specific DNA binding"/>
    <property type="evidence" value="ECO:0007669"/>
    <property type="project" value="TreeGrafter"/>
</dbReference>
<dbReference type="PROSITE" id="PS50931">
    <property type="entry name" value="HTH_LYSR"/>
    <property type="match status" value="1"/>
</dbReference>
<dbReference type="AlphaFoldDB" id="A0A157PZ24"/>